<organism evidence="1 2">
    <name type="scientific">Colletotrichum cuscutae</name>
    <dbReference type="NCBI Taxonomy" id="1209917"/>
    <lineage>
        <taxon>Eukaryota</taxon>
        <taxon>Fungi</taxon>
        <taxon>Dikarya</taxon>
        <taxon>Ascomycota</taxon>
        <taxon>Pezizomycotina</taxon>
        <taxon>Sordariomycetes</taxon>
        <taxon>Hypocreomycetidae</taxon>
        <taxon>Glomerellales</taxon>
        <taxon>Glomerellaceae</taxon>
        <taxon>Colletotrichum</taxon>
        <taxon>Colletotrichum acutatum species complex</taxon>
    </lineage>
</organism>
<evidence type="ECO:0000313" key="1">
    <source>
        <dbReference type="EMBL" id="KAK1484245.1"/>
    </source>
</evidence>
<accession>A0AAI9Y4B6</accession>
<dbReference type="EMBL" id="MPDP01000079">
    <property type="protein sequence ID" value="KAK1484245.1"/>
    <property type="molecule type" value="Genomic_DNA"/>
</dbReference>
<protein>
    <submittedName>
        <fullName evidence="1">Uncharacterized protein</fullName>
    </submittedName>
</protein>
<dbReference type="Proteomes" id="UP001239213">
    <property type="component" value="Unassembled WGS sequence"/>
</dbReference>
<reference evidence="1" key="1">
    <citation type="submission" date="2016-11" db="EMBL/GenBank/DDBJ databases">
        <title>The genome sequence of Colletotrichum cuscutae.</title>
        <authorList>
            <person name="Baroncelli R."/>
        </authorList>
    </citation>
    <scope>NUCLEOTIDE SEQUENCE</scope>
    <source>
        <strain evidence="1">IMI 304802</strain>
    </source>
</reference>
<keyword evidence="2" id="KW-1185">Reference proteome</keyword>
<dbReference type="AlphaFoldDB" id="A0AAI9Y4B6"/>
<evidence type="ECO:0000313" key="2">
    <source>
        <dbReference type="Proteomes" id="UP001239213"/>
    </source>
</evidence>
<proteinExistence type="predicted"/>
<name>A0AAI9Y4B6_9PEZI</name>
<gene>
    <name evidence="1" type="ORF">CCUS01_03957</name>
</gene>
<comment type="caution">
    <text evidence="1">The sequence shown here is derived from an EMBL/GenBank/DDBJ whole genome shotgun (WGS) entry which is preliminary data.</text>
</comment>
<feature type="non-terminal residue" evidence="1">
    <location>
        <position position="1"/>
    </location>
</feature>
<sequence>TKISARSSIYRYLKLTFEIKERGFEIVILYSFYYLSRRKYKILKSKLKYYEYIRRSRSCDVTTSTIYDREFLFYRYFSLY</sequence>